<feature type="region of interest" description="Disordered" evidence="1">
    <location>
        <begin position="120"/>
        <end position="169"/>
    </location>
</feature>
<feature type="compositionally biased region" description="Polar residues" evidence="1">
    <location>
        <begin position="1"/>
        <end position="20"/>
    </location>
</feature>
<name>A0A014P0Q7_9HYPO</name>
<protein>
    <submittedName>
        <fullName evidence="2">Uncharacterized protein</fullName>
    </submittedName>
</protein>
<dbReference type="HOGENOM" id="CLU_1695920_0_0_1"/>
<feature type="compositionally biased region" description="Basic and acidic residues" evidence="1">
    <location>
        <begin position="120"/>
        <end position="162"/>
    </location>
</feature>
<reference evidence="2 3" key="1">
    <citation type="submission" date="2014-02" db="EMBL/GenBank/DDBJ databases">
        <title>The genome sequence of the entomopathogenic fungus Metarhizium robertsii ARSEF 2575.</title>
        <authorList>
            <person name="Giuliano Garisto Donzelli B."/>
            <person name="Roe B.A."/>
            <person name="Macmil S.L."/>
            <person name="Krasnoff S.B."/>
            <person name="Gibson D.M."/>
        </authorList>
    </citation>
    <scope>NUCLEOTIDE SEQUENCE [LARGE SCALE GENOMIC DNA]</scope>
    <source>
        <strain evidence="2 3">ARSEF 2575</strain>
    </source>
</reference>
<gene>
    <name evidence="2" type="ORF">X797_012127</name>
</gene>
<dbReference type="EMBL" id="JELW01000150">
    <property type="protein sequence ID" value="EXU94792.1"/>
    <property type="molecule type" value="Genomic_DNA"/>
</dbReference>
<accession>A0A014P0Q7</accession>
<evidence type="ECO:0000313" key="2">
    <source>
        <dbReference type="EMBL" id="EXU94792.1"/>
    </source>
</evidence>
<dbReference type="Proteomes" id="UP000030151">
    <property type="component" value="Unassembled WGS sequence"/>
</dbReference>
<organism evidence="2 3">
    <name type="scientific">Metarhizium robertsii</name>
    <dbReference type="NCBI Taxonomy" id="568076"/>
    <lineage>
        <taxon>Eukaryota</taxon>
        <taxon>Fungi</taxon>
        <taxon>Dikarya</taxon>
        <taxon>Ascomycota</taxon>
        <taxon>Pezizomycotina</taxon>
        <taxon>Sordariomycetes</taxon>
        <taxon>Hypocreomycetidae</taxon>
        <taxon>Hypocreales</taxon>
        <taxon>Clavicipitaceae</taxon>
        <taxon>Metarhizium</taxon>
    </lineage>
</organism>
<feature type="region of interest" description="Disordered" evidence="1">
    <location>
        <begin position="62"/>
        <end position="85"/>
    </location>
</feature>
<proteinExistence type="predicted"/>
<dbReference type="AlphaFoldDB" id="A0A014P0Q7"/>
<feature type="region of interest" description="Disordered" evidence="1">
    <location>
        <begin position="1"/>
        <end position="41"/>
    </location>
</feature>
<evidence type="ECO:0000313" key="3">
    <source>
        <dbReference type="Proteomes" id="UP000030151"/>
    </source>
</evidence>
<comment type="caution">
    <text evidence="2">The sequence shown here is derived from an EMBL/GenBank/DDBJ whole genome shotgun (WGS) entry which is preliminary data.</text>
</comment>
<evidence type="ECO:0000256" key="1">
    <source>
        <dbReference type="SAM" id="MobiDB-lite"/>
    </source>
</evidence>
<sequence length="169" mass="18584">MMENHSTQTPGFGIMQSENSRGGYCDGESPSSPDALQPVDEAPFTFTPAVFTGPILLLLSGDEDSTAADESRKHENTAPTQRQIPIGHAVLEDALGMQRGVRGSTIWEEFKAYLKGLEEKARQRQKTAQEKGQQETGREREGPEGGRRRQEEEEGARQRKAEVVNTLGA</sequence>